<name>J9GP10_9ZZZZ</name>
<organism evidence="2">
    <name type="scientific">gut metagenome</name>
    <dbReference type="NCBI Taxonomy" id="749906"/>
    <lineage>
        <taxon>unclassified sequences</taxon>
        <taxon>metagenomes</taxon>
        <taxon>organismal metagenomes</taxon>
    </lineage>
</organism>
<accession>J9GP10</accession>
<reference evidence="2" key="1">
    <citation type="journal article" date="2012" name="PLoS ONE">
        <title>Gene sets for utilization of primary and secondary nutrition supplies in the distal gut of endangered iberian lynx.</title>
        <authorList>
            <person name="Alcaide M."/>
            <person name="Messina E."/>
            <person name="Richter M."/>
            <person name="Bargiela R."/>
            <person name="Peplies J."/>
            <person name="Huws S.A."/>
            <person name="Newbold C.J."/>
            <person name="Golyshin P.N."/>
            <person name="Simon M.A."/>
            <person name="Lopez G."/>
            <person name="Yakimov M.M."/>
            <person name="Ferrer M."/>
        </authorList>
    </citation>
    <scope>NUCLEOTIDE SEQUENCE</scope>
</reference>
<sequence>MAFQPSTEIYIGTVPFDNTYRHVYYIPDRQRQYEYFLSCCPNELRRNDYTYQRTQNAVVVPYNAEQLYGYNYCMFQNANYGSRWFYSFIADIEYVNENSSRLYLQLDIFQTWFPDCTVPACNVEREHVDDDTIGAHIKDEGIDPGEMRMQWTWEDPLHMWLAVASACEPLNDGTYVNVAGDNYQNMPSGTSVTVFDPVTQMGEF</sequence>
<evidence type="ECO:0000313" key="2">
    <source>
        <dbReference type="EMBL" id="EJX09907.1"/>
    </source>
</evidence>
<dbReference type="Pfam" id="PF16838">
    <property type="entry name" value="Caud_tail_N"/>
    <property type="match status" value="1"/>
</dbReference>
<feature type="non-terminal residue" evidence="2">
    <location>
        <position position="204"/>
    </location>
</feature>
<protein>
    <submittedName>
        <fullName evidence="2">Tail protein</fullName>
    </submittedName>
</protein>
<dbReference type="InterPro" id="IPR031772">
    <property type="entry name" value="Gp9_N"/>
</dbReference>
<proteinExistence type="predicted"/>
<evidence type="ECO:0000259" key="1">
    <source>
        <dbReference type="Pfam" id="PF16838"/>
    </source>
</evidence>
<gene>
    <name evidence="2" type="ORF">EVA_01980</name>
</gene>
<comment type="caution">
    <text evidence="2">The sequence shown here is derived from an EMBL/GenBank/DDBJ whole genome shotgun (WGS) entry which is preliminary data.</text>
</comment>
<dbReference type="AlphaFoldDB" id="J9GP10"/>
<dbReference type="EMBL" id="AMCI01000294">
    <property type="protein sequence ID" value="EJX09907.1"/>
    <property type="molecule type" value="Genomic_DNA"/>
</dbReference>
<feature type="domain" description="Tail knob protein gp9 N-terminal" evidence="1">
    <location>
        <begin position="12"/>
        <end position="113"/>
    </location>
</feature>